<keyword evidence="2 10" id="KW-0575">Peroxidase</keyword>
<dbReference type="EMBL" id="CP022011">
    <property type="protein sequence ID" value="QDJ14949.1"/>
    <property type="molecule type" value="Genomic_DNA"/>
</dbReference>
<comment type="cofactor">
    <cofactor evidence="8 10">
        <name>heme b</name>
        <dbReference type="ChEBI" id="CHEBI:60344"/>
    </cofactor>
    <text evidence="8 10">Binds 1 heme b (iron(II)-protoporphyrin IX) group non-covalently per subunit.</text>
</comment>
<dbReference type="GO" id="GO:0030313">
    <property type="term" value="C:cell envelope"/>
    <property type="evidence" value="ECO:0007669"/>
    <property type="project" value="UniProtKB-SubCell"/>
</dbReference>
<evidence type="ECO:0000256" key="5">
    <source>
        <dbReference type="ARBA" id="ARBA00022729"/>
    </source>
</evidence>
<keyword evidence="3 8" id="KW-0349">Heme</keyword>
<keyword evidence="14" id="KW-1185">Reference proteome</keyword>
<sequence length="412" mass="46220">MNKKSDKNQMVDEMDIHQGRRNFLRKSTFAVGGSMVGLTTNLLAADKAGKEKMAIRSGVYCGADLVYPFYGKHQQGIITPQQRHVYFLALDLTTKNLDDVREMFKAWTDYAVRLTQGKMVKPYSKNHFLPPTDTGESYDLSPYGLTLTFGVSPSFLEKLGLAEKAPAEFKEIPSLPRDQLQPQICGGDICIQSCADDPQVAFHAIRQLVRVGRANISLKWSKLGFLGIEGDVTPRNLFGFKDGTANKEVLEQPEEDIWVEENNWLKDGSYLVVRNIAMFLDTWDRTSYGEQENTFGRRRISGAGFDKNDEFEVVDLSKMPDDAHIRLARETGLKLLRRSYSYSDGINPRTGSYDSGLLFICFQKDPKQFIGIQRALGNVDTLNEYITHIGSALFACFGGVKEGEYIGQALLG</sequence>
<evidence type="ECO:0000259" key="12">
    <source>
        <dbReference type="Pfam" id="PF20628"/>
    </source>
</evidence>
<dbReference type="GO" id="GO:0046872">
    <property type="term" value="F:metal ion binding"/>
    <property type="evidence" value="ECO:0007669"/>
    <property type="project" value="UniProtKB-KW"/>
</dbReference>
<evidence type="ECO:0000256" key="1">
    <source>
        <dbReference type="ARBA" id="ARBA00004196"/>
    </source>
</evidence>
<dbReference type="InterPro" id="IPR048327">
    <property type="entry name" value="Dyp_perox_N"/>
</dbReference>
<reference evidence="13" key="1">
    <citation type="submission" date="2017-06" db="EMBL/GenBank/DDBJ databases">
        <title>Genome sequencing of pathogenic and non-pathogenic strains within Bisgaard taxon 40.</title>
        <authorList>
            <person name="Ladner J.T."/>
            <person name="Lovett S.P."/>
            <person name="Koroleva G."/>
            <person name="Lorch J.M."/>
        </authorList>
    </citation>
    <scope>NUCLEOTIDE SEQUENCE</scope>
    <source>
        <strain evidence="13">27576-1-I1</strain>
    </source>
</reference>
<keyword evidence="4 8" id="KW-0479">Metal-binding</keyword>
<comment type="subunit">
    <text evidence="10">Homodimer. Part of a ferrous iron transporter composed of EfeU, EfeO and EfeB.</text>
</comment>
<proteinExistence type="inferred from homology"/>
<evidence type="ECO:0000256" key="10">
    <source>
        <dbReference type="RuleBase" id="RU365017"/>
    </source>
</evidence>
<name>A0A8E3MGT8_9PAST</name>
<evidence type="ECO:0000313" key="13">
    <source>
        <dbReference type="EMBL" id="QDJ14949.1"/>
    </source>
</evidence>
<evidence type="ECO:0000256" key="2">
    <source>
        <dbReference type="ARBA" id="ARBA00022559"/>
    </source>
</evidence>
<dbReference type="InterPro" id="IPR006314">
    <property type="entry name" value="Dyp_peroxidase"/>
</dbReference>
<dbReference type="GO" id="GO:0004601">
    <property type="term" value="F:peroxidase activity"/>
    <property type="evidence" value="ECO:0007669"/>
    <property type="project" value="UniProtKB-KW"/>
</dbReference>
<accession>A0A8E3MGT8</accession>
<feature type="domain" description="Dyp-type peroxidase C-terminal" evidence="12">
    <location>
        <begin position="233"/>
        <end position="400"/>
    </location>
</feature>
<feature type="binding site" evidence="8">
    <location>
        <position position="324"/>
    </location>
    <ligand>
        <name>heme b</name>
        <dbReference type="ChEBI" id="CHEBI:60344"/>
    </ligand>
</feature>
<dbReference type="InterPro" id="IPR048328">
    <property type="entry name" value="Dyp_perox_C"/>
</dbReference>
<dbReference type="AlphaFoldDB" id="A0A8E3MGT8"/>
<evidence type="ECO:0000256" key="6">
    <source>
        <dbReference type="ARBA" id="ARBA00023002"/>
    </source>
</evidence>
<protein>
    <recommendedName>
        <fullName evidence="10">Deferrochelatase</fullName>
        <ecNumber evidence="10">1.11.1.-</ecNumber>
    </recommendedName>
    <alternativeName>
        <fullName evidence="10">Peroxidase EfeB</fullName>
    </alternativeName>
</protein>
<dbReference type="EC" id="1.11.1.-" evidence="10"/>
<feature type="binding site" evidence="9">
    <location>
        <begin position="243"/>
        <end position="245"/>
    </location>
    <ligand>
        <name>protoporphyrin IX</name>
        <dbReference type="ChEBI" id="CHEBI:57306"/>
    </ligand>
</feature>
<dbReference type="NCBIfam" id="TIGR01412">
    <property type="entry name" value="tat_substr_1"/>
    <property type="match status" value="1"/>
</dbReference>
<evidence type="ECO:0000256" key="7">
    <source>
        <dbReference type="ARBA" id="ARBA00023004"/>
    </source>
</evidence>
<dbReference type="Pfam" id="PF20628">
    <property type="entry name" value="Dyp_perox_C"/>
    <property type="match status" value="1"/>
</dbReference>
<organism evidence="13 14">
    <name type="scientific">Mergibacter septicus</name>
    <dbReference type="NCBI Taxonomy" id="221402"/>
    <lineage>
        <taxon>Bacteria</taxon>
        <taxon>Pseudomonadati</taxon>
        <taxon>Pseudomonadota</taxon>
        <taxon>Gammaproteobacteria</taxon>
        <taxon>Pasteurellales</taxon>
        <taxon>Pasteurellaceae</taxon>
        <taxon>Mergibacter</taxon>
    </lineage>
</organism>
<dbReference type="InterPro" id="IPR011008">
    <property type="entry name" value="Dimeric_a/b-barrel"/>
</dbReference>
<comment type="similarity">
    <text evidence="10">Belongs to the DyP-type peroxidase family.</text>
</comment>
<comment type="subcellular location">
    <subcellularLocation>
        <location evidence="1">Cell envelope</location>
    </subcellularLocation>
    <subcellularLocation>
        <location evidence="10">Periplasm</location>
    </subcellularLocation>
</comment>
<evidence type="ECO:0000313" key="14">
    <source>
        <dbReference type="Proteomes" id="UP000955338"/>
    </source>
</evidence>
<gene>
    <name evidence="13" type="ORF">CEP48_05680</name>
</gene>
<dbReference type="GO" id="GO:0005829">
    <property type="term" value="C:cytosol"/>
    <property type="evidence" value="ECO:0007669"/>
    <property type="project" value="TreeGrafter"/>
</dbReference>
<feature type="binding site" evidence="8">
    <location>
        <position position="337"/>
    </location>
    <ligand>
        <name>heme b</name>
        <dbReference type="ChEBI" id="CHEBI:60344"/>
    </ligand>
</feature>
<comment type="function">
    <text evidence="10">Involved in the recovery of exogenous heme iron. Extracts iron from heme while preserving the protoporphyrin ring intact.</text>
</comment>
<feature type="binding site" evidence="9">
    <location>
        <position position="297"/>
    </location>
    <ligand>
        <name>protoporphyrin IX</name>
        <dbReference type="ChEBI" id="CHEBI:57306"/>
    </ligand>
</feature>
<dbReference type="SUPFAM" id="SSF54909">
    <property type="entry name" value="Dimeric alpha+beta barrel"/>
    <property type="match status" value="1"/>
</dbReference>
<dbReference type="GO" id="GO:0033212">
    <property type="term" value="P:iron import into cell"/>
    <property type="evidence" value="ECO:0007669"/>
    <property type="project" value="InterPro"/>
</dbReference>
<evidence type="ECO:0000256" key="3">
    <source>
        <dbReference type="ARBA" id="ARBA00022617"/>
    </source>
</evidence>
<evidence type="ECO:0000256" key="8">
    <source>
        <dbReference type="PIRSR" id="PIRSR606313-1"/>
    </source>
</evidence>
<evidence type="ECO:0000256" key="9">
    <source>
        <dbReference type="PIRSR" id="PIRSR606313-2"/>
    </source>
</evidence>
<dbReference type="NCBIfam" id="TIGR01413">
    <property type="entry name" value="Dyp_perox_fam"/>
    <property type="match status" value="1"/>
</dbReference>
<dbReference type="GO" id="GO:0042597">
    <property type="term" value="C:periplasmic space"/>
    <property type="evidence" value="ECO:0007669"/>
    <property type="project" value="UniProtKB-SubCell"/>
</dbReference>
<feature type="binding site" evidence="8">
    <location>
        <begin position="243"/>
        <end position="245"/>
    </location>
    <ligand>
        <name>heme b</name>
        <dbReference type="ChEBI" id="CHEBI:60344"/>
    </ligand>
</feature>
<dbReference type="Pfam" id="PF04261">
    <property type="entry name" value="Dyp_perox_N"/>
    <property type="match status" value="1"/>
</dbReference>
<dbReference type="PANTHER" id="PTHR30521">
    <property type="entry name" value="DEFERROCHELATASE/PEROXIDASE"/>
    <property type="match status" value="1"/>
</dbReference>
<dbReference type="Proteomes" id="UP000955338">
    <property type="component" value="Chromosome"/>
</dbReference>
<evidence type="ECO:0000256" key="4">
    <source>
        <dbReference type="ARBA" id="ARBA00022723"/>
    </source>
</evidence>
<dbReference type="PROSITE" id="PS51404">
    <property type="entry name" value="DYP_PEROXIDASE"/>
    <property type="match status" value="1"/>
</dbReference>
<dbReference type="GO" id="GO:0020037">
    <property type="term" value="F:heme binding"/>
    <property type="evidence" value="ECO:0007669"/>
    <property type="project" value="InterPro"/>
</dbReference>
<keyword evidence="5" id="KW-0732">Signal</keyword>
<keyword evidence="6 10" id="KW-0560">Oxidoreductase</keyword>
<dbReference type="InterPro" id="IPR006313">
    <property type="entry name" value="EfeB/EfeN"/>
</dbReference>
<evidence type="ECO:0000259" key="11">
    <source>
        <dbReference type="Pfam" id="PF04261"/>
    </source>
</evidence>
<dbReference type="RefSeq" id="WP_261920531.1">
    <property type="nucleotide sequence ID" value="NZ_CP022011.1"/>
</dbReference>
<keyword evidence="7 8" id="KW-0408">Iron</keyword>
<dbReference type="PANTHER" id="PTHR30521:SF4">
    <property type="entry name" value="DEFERROCHELATASE"/>
    <property type="match status" value="1"/>
</dbReference>
<keyword evidence="10" id="KW-0574">Periplasm</keyword>
<feature type="domain" description="Dyp-type peroxidase N-terminal" evidence="11">
    <location>
        <begin position="74"/>
        <end position="225"/>
    </location>
</feature>